<dbReference type="Gene3D" id="3.40.50.1970">
    <property type="match status" value="1"/>
</dbReference>
<keyword evidence="5" id="KW-1185">Reference proteome</keyword>
<gene>
    <name evidence="4" type="ORF">UA08_05626</name>
</gene>
<proteinExistence type="predicted"/>
<dbReference type="Pfam" id="PF25137">
    <property type="entry name" value="ADH_Fe_C"/>
    <property type="match status" value="1"/>
</dbReference>
<dbReference type="GO" id="GO:0004022">
    <property type="term" value="F:alcohol dehydrogenase (NAD+) activity"/>
    <property type="evidence" value="ECO:0007669"/>
    <property type="project" value="TreeGrafter"/>
</dbReference>
<dbReference type="RefSeq" id="XP_020119201.1">
    <property type="nucleotide sequence ID" value="XM_020267916.1"/>
</dbReference>
<dbReference type="EMBL" id="LFMY01000008">
    <property type="protein sequence ID" value="OKL59080.1"/>
    <property type="molecule type" value="Genomic_DNA"/>
</dbReference>
<dbReference type="Proteomes" id="UP000214365">
    <property type="component" value="Unassembled WGS sequence"/>
</dbReference>
<dbReference type="CDD" id="cd08192">
    <property type="entry name" value="MAR-like"/>
    <property type="match status" value="1"/>
</dbReference>
<dbReference type="InterPro" id="IPR056798">
    <property type="entry name" value="ADH_Fe_C"/>
</dbReference>
<dbReference type="OrthoDB" id="339764at2759"/>
<organism evidence="4 5">
    <name type="scientific">Talaromyces atroroseus</name>
    <dbReference type="NCBI Taxonomy" id="1441469"/>
    <lineage>
        <taxon>Eukaryota</taxon>
        <taxon>Fungi</taxon>
        <taxon>Dikarya</taxon>
        <taxon>Ascomycota</taxon>
        <taxon>Pezizomycotina</taxon>
        <taxon>Eurotiomycetes</taxon>
        <taxon>Eurotiomycetidae</taxon>
        <taxon>Eurotiales</taxon>
        <taxon>Trichocomaceae</taxon>
        <taxon>Talaromyces</taxon>
        <taxon>Talaromyces sect. Trachyspermi</taxon>
    </lineage>
</organism>
<evidence type="ECO:0000256" key="1">
    <source>
        <dbReference type="ARBA" id="ARBA00023002"/>
    </source>
</evidence>
<dbReference type="Pfam" id="PF00465">
    <property type="entry name" value="Fe-ADH"/>
    <property type="match status" value="1"/>
</dbReference>
<feature type="domain" description="Alcohol dehydrogenase iron-type/glycerol dehydrogenase GldA" evidence="2">
    <location>
        <begin position="26"/>
        <end position="196"/>
    </location>
</feature>
<dbReference type="GeneID" id="31005382"/>
<feature type="domain" description="Fe-containing alcohol dehydrogenase-like C-terminal" evidence="3">
    <location>
        <begin position="209"/>
        <end position="412"/>
    </location>
</feature>
<keyword evidence="1" id="KW-0560">Oxidoreductase</keyword>
<sequence length="416" mass="44696">MTTQEETLRPAFAGREEPRISYGIAFPEAAARHTKQLFHASKVYVICSGSLARNTDALDRLKAALGEEKKVVGVRIGMKPHTLWSEVVEIANEARDAGADLLVTLGAGTLTDAAKIVSFALANDVSTLEGINTLTDEGRASSKEATKGSKVPIISIPTSLSAGEYSDFAGGTNDQTHRKHSFQAPLLGPRLIILDPKLTATTPDSIWLSTGIRAVDHCVEILCSNVYYEETDQYAVKALGMLVSGLLRCKQNRNDFAARLDCQLGSVEAMAACTHVKKIVQVGASHGIGHQLGPLGVGHGETSCILLPAVCRFNAAKGANVARQEQLYKFLTEQETVRDVMSKYGTDPGSSDLADLLDVVIRELGMPRSLKAVGVGRDKLDVVAKNSLDDRCCKSNPVPLTEKEQVLEILEMVVGE</sequence>
<name>A0A225AEU9_TALAT</name>
<dbReference type="GO" id="GO:0046872">
    <property type="term" value="F:metal ion binding"/>
    <property type="evidence" value="ECO:0007669"/>
    <property type="project" value="InterPro"/>
</dbReference>
<comment type="caution">
    <text evidence="4">The sequence shown here is derived from an EMBL/GenBank/DDBJ whole genome shotgun (WGS) entry which is preliminary data.</text>
</comment>
<dbReference type="SUPFAM" id="SSF56796">
    <property type="entry name" value="Dehydroquinate synthase-like"/>
    <property type="match status" value="1"/>
</dbReference>
<dbReference type="PANTHER" id="PTHR11496:SF107">
    <property type="entry name" value="ALCOHOL DEHYDROGENASE, PUTATIVE (AFU_ORTHOLOGUE AFUA_1G06800)-RELATED"/>
    <property type="match status" value="1"/>
</dbReference>
<reference evidence="4 5" key="1">
    <citation type="submission" date="2015-06" db="EMBL/GenBank/DDBJ databases">
        <title>Talaromyces atroroseus IBT 11181 draft genome.</title>
        <authorList>
            <person name="Rasmussen K.B."/>
            <person name="Rasmussen S."/>
            <person name="Petersen B."/>
            <person name="Sicheritz-Ponten T."/>
            <person name="Mortensen U.H."/>
            <person name="Thrane U."/>
        </authorList>
    </citation>
    <scope>NUCLEOTIDE SEQUENCE [LARGE SCALE GENOMIC DNA]</scope>
    <source>
        <strain evidence="4 5">IBT 11181</strain>
    </source>
</reference>
<dbReference type="GO" id="GO:0005739">
    <property type="term" value="C:mitochondrion"/>
    <property type="evidence" value="ECO:0007669"/>
    <property type="project" value="TreeGrafter"/>
</dbReference>
<evidence type="ECO:0000313" key="5">
    <source>
        <dbReference type="Proteomes" id="UP000214365"/>
    </source>
</evidence>
<dbReference type="STRING" id="1441469.A0A225AEU9"/>
<dbReference type="Gene3D" id="1.20.1090.10">
    <property type="entry name" value="Dehydroquinate synthase-like - alpha domain"/>
    <property type="match status" value="1"/>
</dbReference>
<dbReference type="InterPro" id="IPR039697">
    <property type="entry name" value="Alcohol_dehydrogenase_Fe"/>
</dbReference>
<dbReference type="PANTHER" id="PTHR11496">
    <property type="entry name" value="ALCOHOL DEHYDROGENASE"/>
    <property type="match status" value="1"/>
</dbReference>
<evidence type="ECO:0000259" key="2">
    <source>
        <dbReference type="Pfam" id="PF00465"/>
    </source>
</evidence>
<protein>
    <submittedName>
        <fullName evidence="4">Uncharacterized protein</fullName>
    </submittedName>
</protein>
<accession>A0A225AEU9</accession>
<dbReference type="InterPro" id="IPR001670">
    <property type="entry name" value="ADH_Fe/GldA"/>
</dbReference>
<evidence type="ECO:0000259" key="3">
    <source>
        <dbReference type="Pfam" id="PF25137"/>
    </source>
</evidence>
<dbReference type="AlphaFoldDB" id="A0A225AEU9"/>
<evidence type="ECO:0000313" key="4">
    <source>
        <dbReference type="EMBL" id="OKL59080.1"/>
    </source>
</evidence>